<evidence type="ECO:0000313" key="2">
    <source>
        <dbReference type="Proteomes" id="UP000501452"/>
    </source>
</evidence>
<dbReference type="InterPro" id="IPR036520">
    <property type="entry name" value="UPF0759_sf"/>
</dbReference>
<dbReference type="Proteomes" id="UP000501452">
    <property type="component" value="Chromosome"/>
</dbReference>
<dbReference type="Gene3D" id="3.20.20.410">
    <property type="entry name" value="Protein of unknown function UPF0759"/>
    <property type="match status" value="1"/>
</dbReference>
<reference evidence="1 2" key="1">
    <citation type="submission" date="2019-10" db="EMBL/GenBank/DDBJ databases">
        <title>Rubrobacter sp nov SCSIO 52090 isolated from a deep-sea sediment in the South China Sea.</title>
        <authorList>
            <person name="Chen R.W."/>
        </authorList>
    </citation>
    <scope>NUCLEOTIDE SEQUENCE [LARGE SCALE GENOMIC DNA]</scope>
    <source>
        <strain evidence="1 2">SCSIO 52909</strain>
    </source>
</reference>
<keyword evidence="2" id="KW-1185">Reference proteome</keyword>
<dbReference type="PANTHER" id="PTHR30348">
    <property type="entry name" value="UNCHARACTERIZED PROTEIN YECE"/>
    <property type="match status" value="1"/>
</dbReference>
<accession>A0A6G8Q8R8</accession>
<evidence type="ECO:0000313" key="1">
    <source>
        <dbReference type="EMBL" id="QIN82707.1"/>
    </source>
</evidence>
<dbReference type="RefSeq" id="WP_166175303.1">
    <property type="nucleotide sequence ID" value="NZ_CP045119.1"/>
</dbReference>
<proteinExistence type="predicted"/>
<dbReference type="InterPro" id="IPR002763">
    <property type="entry name" value="DUF72"/>
</dbReference>
<dbReference type="PANTHER" id="PTHR30348:SF9">
    <property type="entry name" value="UPF0759 PROTEIN YECE"/>
    <property type="match status" value="1"/>
</dbReference>
<dbReference type="SUPFAM" id="SSF117396">
    <property type="entry name" value="TM1631-like"/>
    <property type="match status" value="1"/>
</dbReference>
<dbReference type="EMBL" id="CP045119">
    <property type="protein sequence ID" value="QIN82707.1"/>
    <property type="molecule type" value="Genomic_DNA"/>
</dbReference>
<gene>
    <name evidence="1" type="ORF">GBA63_08660</name>
</gene>
<sequence>MRGYGSIAFSRPMDDPTQQRLFAETPGSISPPEPGLYLGTSGWSYADWEGTVYPPGMPAGSRLAEYVKRYATVEIDSTFYGTPRPSTVQRWREISPEGFLFAAKFPQEITHEKNLVGCERETRNFLGTMAGLGDRLGPLLLQLPPSFTVEGLGELDDFLAALPEGFRYAVEVRHRSWLGSDLTKMLRERGAALVLVDYPRMPRMEEATSDFSYVRWLGDRREFPSGHTGLKKERDDDLRWWSGVVGRFLEEDKTVFAYANNHYQNHSPSTLERFEKIRRGG</sequence>
<dbReference type="Pfam" id="PF01904">
    <property type="entry name" value="DUF72"/>
    <property type="match status" value="1"/>
</dbReference>
<protein>
    <submittedName>
        <fullName evidence="1">DUF72 domain-containing protein</fullName>
    </submittedName>
</protein>
<dbReference type="AlphaFoldDB" id="A0A6G8Q8R8"/>
<dbReference type="KEGG" id="rub:GBA63_08660"/>
<name>A0A6G8Q8R8_9ACTN</name>
<organism evidence="1 2">
    <name type="scientific">Rubrobacter tropicus</name>
    <dbReference type="NCBI Taxonomy" id="2653851"/>
    <lineage>
        <taxon>Bacteria</taxon>
        <taxon>Bacillati</taxon>
        <taxon>Actinomycetota</taxon>
        <taxon>Rubrobacteria</taxon>
        <taxon>Rubrobacterales</taxon>
        <taxon>Rubrobacteraceae</taxon>
        <taxon>Rubrobacter</taxon>
    </lineage>
</organism>